<evidence type="ECO:0000313" key="10">
    <source>
        <dbReference type="Proteomes" id="UP000074119"/>
    </source>
</evidence>
<sequence>MSDFPKIILREPAAAEFSAAVPTLLQRLYASRGLSRDADLESGLEHLPKPEMKGMSDACALLANALEKQHRLLIVGDFDCDGATSTSLAVLGLRALGAADVDYLVPNRFEYGYGLTPEIVAVAAERQPDLIITVDNGISSIDGVAAAAKLGIPVLVTDHHLPGDSLPQAAAIVNPNQHGCPFAGKSLAGVGVMFYVLLALRSELQQRGWFSAERAKPNLAEFLDLVALGTVADVVPLEQLNRILVEQGLRRIRAGRCRPGIQALLRVAGKESGRLVASDMGFAIGPRLNAAGRLDDMSLGIRCLLTEDADTALCLAAELDDLNRERRSIEQSMKDDAMRVLAHLQLDPTAVPNGICLYDPTWHQGVVGILASRIKDRYHRPVIAFADADGDEIKGSARSIPGLHMRDALDLIAKRHPGLLNKFGGHAMAAGMSLAKADYSRFAEAFDAIVAELTSPEQLTAAVYSDGELTAEDLSLERAELLRGAGPWGQNFPEPLFHGRFRLVQQRIVGARHLKMVLAPEQGGEQIFDAIAFNIDTDVWPSPDTEYVELVYKLDSNLFRERLSLQLMVEHLRPL</sequence>
<evidence type="ECO:0000256" key="4">
    <source>
        <dbReference type="ARBA" id="ARBA00022801"/>
    </source>
</evidence>
<dbReference type="Gene3D" id="3.10.310.30">
    <property type="match status" value="1"/>
</dbReference>
<dbReference type="GO" id="GO:0003676">
    <property type="term" value="F:nucleic acid binding"/>
    <property type="evidence" value="ECO:0007669"/>
    <property type="project" value="InterPro"/>
</dbReference>
<evidence type="ECO:0000256" key="2">
    <source>
        <dbReference type="ARBA" id="ARBA00019841"/>
    </source>
</evidence>
<dbReference type="NCBIfam" id="TIGR00644">
    <property type="entry name" value="recJ"/>
    <property type="match status" value="1"/>
</dbReference>
<dbReference type="Pfam" id="PF17768">
    <property type="entry name" value="RecJ_OB"/>
    <property type="match status" value="1"/>
</dbReference>
<accession>A0A127M610</accession>
<feature type="domain" description="RecJ OB" evidence="8">
    <location>
        <begin position="466"/>
        <end position="571"/>
    </location>
</feature>
<dbReference type="KEGG" id="zal:AZF00_10285"/>
<name>A0A127M610_9GAMM</name>
<evidence type="ECO:0000313" key="9">
    <source>
        <dbReference type="EMBL" id="AMO68658.1"/>
    </source>
</evidence>
<protein>
    <recommendedName>
        <fullName evidence="2">Single-stranded-DNA-specific exonuclease RecJ</fullName>
    </recommendedName>
</protein>
<evidence type="ECO:0000256" key="5">
    <source>
        <dbReference type="ARBA" id="ARBA00022839"/>
    </source>
</evidence>
<keyword evidence="3" id="KW-0540">Nuclease</keyword>
<dbReference type="Gene3D" id="3.90.1640.30">
    <property type="match status" value="1"/>
</dbReference>
<dbReference type="InterPro" id="IPR001667">
    <property type="entry name" value="DDH_dom"/>
</dbReference>
<dbReference type="GO" id="GO:0008409">
    <property type="term" value="F:5'-3' exonuclease activity"/>
    <property type="evidence" value="ECO:0007669"/>
    <property type="project" value="InterPro"/>
</dbReference>
<evidence type="ECO:0000256" key="3">
    <source>
        <dbReference type="ARBA" id="ARBA00022722"/>
    </source>
</evidence>
<dbReference type="Proteomes" id="UP000074119">
    <property type="component" value="Chromosome"/>
</dbReference>
<dbReference type="InterPro" id="IPR003156">
    <property type="entry name" value="DHHA1_dom"/>
</dbReference>
<dbReference type="Pfam" id="PF01368">
    <property type="entry name" value="DHH"/>
    <property type="match status" value="1"/>
</dbReference>
<dbReference type="InterPro" id="IPR004610">
    <property type="entry name" value="RecJ"/>
</dbReference>
<dbReference type="AlphaFoldDB" id="A0A127M610"/>
<reference evidence="9 10" key="1">
    <citation type="submission" date="2015-12" db="EMBL/GenBank/DDBJ databases">
        <authorList>
            <person name="Shamseldin A."/>
            <person name="Moawad H."/>
            <person name="Abd El-Rahim W.M."/>
            <person name="Sadowsky M.J."/>
        </authorList>
    </citation>
    <scope>NUCLEOTIDE SEQUENCE [LARGE SCALE GENOMIC DNA]</scope>
    <source>
        <strain evidence="9 10">SM2</strain>
    </source>
</reference>
<dbReference type="EMBL" id="CP014544">
    <property type="protein sequence ID" value="AMO68658.1"/>
    <property type="molecule type" value="Genomic_DNA"/>
</dbReference>
<feature type="domain" description="DDH" evidence="6">
    <location>
        <begin position="72"/>
        <end position="230"/>
    </location>
</feature>
<comment type="similarity">
    <text evidence="1">Belongs to the RecJ family.</text>
</comment>
<keyword evidence="5 9" id="KW-0269">Exonuclease</keyword>
<evidence type="ECO:0000259" key="6">
    <source>
        <dbReference type="Pfam" id="PF01368"/>
    </source>
</evidence>
<proteinExistence type="inferred from homology"/>
<gene>
    <name evidence="9" type="ORF">AZF00_10285</name>
</gene>
<dbReference type="Pfam" id="PF02272">
    <property type="entry name" value="DHHA1"/>
    <property type="match status" value="1"/>
</dbReference>
<dbReference type="PANTHER" id="PTHR30255:SF2">
    <property type="entry name" value="SINGLE-STRANDED-DNA-SPECIFIC EXONUCLEASE RECJ"/>
    <property type="match status" value="1"/>
</dbReference>
<dbReference type="FunFam" id="3.90.1640.30:FF:000001">
    <property type="entry name" value="Single-stranded-DNA-specific exonuclease RecJ"/>
    <property type="match status" value="1"/>
</dbReference>
<dbReference type="GO" id="GO:0006281">
    <property type="term" value="P:DNA repair"/>
    <property type="evidence" value="ECO:0007669"/>
    <property type="project" value="InterPro"/>
</dbReference>
<dbReference type="InterPro" id="IPR038763">
    <property type="entry name" value="DHH_sf"/>
</dbReference>
<evidence type="ECO:0000259" key="7">
    <source>
        <dbReference type="Pfam" id="PF02272"/>
    </source>
</evidence>
<dbReference type="InterPro" id="IPR041122">
    <property type="entry name" value="RecJ_OB"/>
</dbReference>
<dbReference type="RefSeq" id="WP_050985203.1">
    <property type="nucleotide sequence ID" value="NZ_CP014544.1"/>
</dbReference>
<dbReference type="InterPro" id="IPR051673">
    <property type="entry name" value="SSDNA_exonuclease_RecJ"/>
</dbReference>
<dbReference type="STRING" id="1470434.AZF00_10285"/>
<dbReference type="PANTHER" id="PTHR30255">
    <property type="entry name" value="SINGLE-STRANDED-DNA-SPECIFIC EXONUCLEASE RECJ"/>
    <property type="match status" value="1"/>
</dbReference>
<organism evidence="9 10">
    <name type="scientific">Zhongshania aliphaticivorans</name>
    <dbReference type="NCBI Taxonomy" id="1470434"/>
    <lineage>
        <taxon>Bacteria</taxon>
        <taxon>Pseudomonadati</taxon>
        <taxon>Pseudomonadota</taxon>
        <taxon>Gammaproteobacteria</taxon>
        <taxon>Cellvibrionales</taxon>
        <taxon>Spongiibacteraceae</taxon>
        <taxon>Zhongshania</taxon>
    </lineage>
</organism>
<evidence type="ECO:0000256" key="1">
    <source>
        <dbReference type="ARBA" id="ARBA00005915"/>
    </source>
</evidence>
<evidence type="ECO:0000259" key="8">
    <source>
        <dbReference type="Pfam" id="PF17768"/>
    </source>
</evidence>
<dbReference type="SUPFAM" id="SSF64182">
    <property type="entry name" value="DHH phosphoesterases"/>
    <property type="match status" value="1"/>
</dbReference>
<dbReference type="GO" id="GO:0006310">
    <property type="term" value="P:DNA recombination"/>
    <property type="evidence" value="ECO:0007669"/>
    <property type="project" value="InterPro"/>
</dbReference>
<feature type="domain" description="DHHA1" evidence="7">
    <location>
        <begin position="356"/>
        <end position="451"/>
    </location>
</feature>
<keyword evidence="4" id="KW-0378">Hydrolase</keyword>